<dbReference type="InterPro" id="IPR003848">
    <property type="entry name" value="DUF218"/>
</dbReference>
<feature type="region of interest" description="Disordered" evidence="1">
    <location>
        <begin position="222"/>
        <end position="252"/>
    </location>
</feature>
<dbReference type="Proteomes" id="UP000248925">
    <property type="component" value="Unassembled WGS sequence"/>
</dbReference>
<sequence>MTTRKTSQWETIRERFHPDGSVRRSVLRRVLRWGGFSLIFILAVVFGGFLHFADSITTLKPPIDPKADAIVVLTGGYQRIDQAVELLRTGAGNRLLISGVHPTTTRTQIRKMTQSPANLFSCCVDIGYDAVDTIGNAREAARWIHSKGYKSVLVVTNNYHMPRSIAELKYVDPDTDFIPYPVVNSDLKSTNWFTDPNALRTMLFEYGKVLLAGARNLTGFGRPEGLRSEESEETVSKDGLEAPSRAHVPTFY</sequence>
<keyword evidence="5" id="KW-1185">Reference proteome</keyword>
<keyword evidence="2" id="KW-0812">Transmembrane</keyword>
<proteinExistence type="predicted"/>
<reference evidence="4 5" key="1">
    <citation type="journal article" date="2018" name="Sci. Rep.">
        <title>Rhizobium tumorigenes sp. nov., a novel plant tumorigenic bacterium isolated from cane gall tumors on thornless blackberry.</title>
        <authorList>
            <person name="Kuzmanovi N."/>
            <person name="Smalla K."/>
            <person name="Gronow S."/>
            <person name="PuBawska J."/>
        </authorList>
    </citation>
    <scope>NUCLEOTIDE SEQUENCE [LARGE SCALE GENOMIC DNA]</scope>
    <source>
        <strain evidence="4 5">CCBAU 85046</strain>
    </source>
</reference>
<feature type="transmembrane region" description="Helical" evidence="2">
    <location>
        <begin position="33"/>
        <end position="53"/>
    </location>
</feature>
<dbReference type="EMBL" id="PCDP01000059">
    <property type="protein sequence ID" value="PZM09836.1"/>
    <property type="molecule type" value="Genomic_DNA"/>
</dbReference>
<feature type="domain" description="DUF218" evidence="3">
    <location>
        <begin position="68"/>
        <end position="199"/>
    </location>
</feature>
<name>A0A2W4E2A3_9HYPH</name>
<dbReference type="InterPro" id="IPR051599">
    <property type="entry name" value="Cell_Envelope_Assoc"/>
</dbReference>
<organism evidence="4 5">
    <name type="scientific">Rhizobium tubonense</name>
    <dbReference type="NCBI Taxonomy" id="484088"/>
    <lineage>
        <taxon>Bacteria</taxon>
        <taxon>Pseudomonadati</taxon>
        <taxon>Pseudomonadota</taxon>
        <taxon>Alphaproteobacteria</taxon>
        <taxon>Hyphomicrobiales</taxon>
        <taxon>Rhizobiaceae</taxon>
        <taxon>Rhizobium/Agrobacterium group</taxon>
        <taxon>Rhizobium</taxon>
    </lineage>
</organism>
<dbReference type="Pfam" id="PF02698">
    <property type="entry name" value="DUF218"/>
    <property type="match status" value="1"/>
</dbReference>
<dbReference type="RefSeq" id="WP_111163217.1">
    <property type="nucleotide sequence ID" value="NZ_PCDP01000059.1"/>
</dbReference>
<dbReference type="PANTHER" id="PTHR30336:SF4">
    <property type="entry name" value="ENVELOPE BIOGENESIS FACTOR ELYC"/>
    <property type="match status" value="1"/>
</dbReference>
<dbReference type="OrthoDB" id="9812311at2"/>
<evidence type="ECO:0000256" key="1">
    <source>
        <dbReference type="SAM" id="MobiDB-lite"/>
    </source>
</evidence>
<dbReference type="GO" id="GO:0043164">
    <property type="term" value="P:Gram-negative-bacterium-type cell wall biogenesis"/>
    <property type="evidence" value="ECO:0007669"/>
    <property type="project" value="TreeGrafter"/>
</dbReference>
<dbReference type="GO" id="GO:0005886">
    <property type="term" value="C:plasma membrane"/>
    <property type="evidence" value="ECO:0007669"/>
    <property type="project" value="TreeGrafter"/>
</dbReference>
<evidence type="ECO:0000256" key="2">
    <source>
        <dbReference type="SAM" id="Phobius"/>
    </source>
</evidence>
<protein>
    <recommendedName>
        <fullName evidence="3">DUF218 domain-containing protein</fullName>
    </recommendedName>
</protein>
<comment type="caution">
    <text evidence="4">The sequence shown here is derived from an EMBL/GenBank/DDBJ whole genome shotgun (WGS) entry which is preliminary data.</text>
</comment>
<keyword evidence="2" id="KW-1133">Transmembrane helix</keyword>
<dbReference type="PANTHER" id="PTHR30336">
    <property type="entry name" value="INNER MEMBRANE PROTEIN, PROBABLE PERMEASE"/>
    <property type="match status" value="1"/>
</dbReference>
<feature type="compositionally biased region" description="Basic and acidic residues" evidence="1">
    <location>
        <begin position="224"/>
        <end position="240"/>
    </location>
</feature>
<dbReference type="GO" id="GO:0000270">
    <property type="term" value="P:peptidoglycan metabolic process"/>
    <property type="evidence" value="ECO:0007669"/>
    <property type="project" value="TreeGrafter"/>
</dbReference>
<evidence type="ECO:0000313" key="5">
    <source>
        <dbReference type="Proteomes" id="UP000248925"/>
    </source>
</evidence>
<evidence type="ECO:0000259" key="3">
    <source>
        <dbReference type="Pfam" id="PF02698"/>
    </source>
</evidence>
<accession>A0A2W4E2A3</accession>
<evidence type="ECO:0000313" key="4">
    <source>
        <dbReference type="EMBL" id="PZM09836.1"/>
    </source>
</evidence>
<gene>
    <name evidence="4" type="ORF">CPY51_24655</name>
</gene>
<dbReference type="AlphaFoldDB" id="A0A2W4E2A3"/>
<keyword evidence="2" id="KW-0472">Membrane</keyword>
<dbReference type="CDD" id="cd06259">
    <property type="entry name" value="YdcF-like"/>
    <property type="match status" value="1"/>
</dbReference>